<accession>C9XZ53</accession>
<gene>
    <name evidence="1" type="ordered locus">Ctu_33530</name>
</gene>
<dbReference type="KEGG" id="ctu:CTU_33530"/>
<dbReference type="AlphaFoldDB" id="C9XZ53"/>
<dbReference type="Proteomes" id="UP000002069">
    <property type="component" value="Chromosome"/>
</dbReference>
<evidence type="ECO:0000313" key="2">
    <source>
        <dbReference type="Proteomes" id="UP000002069"/>
    </source>
</evidence>
<organism evidence="1 2">
    <name type="scientific">Cronobacter turicensis (strain DSM 18703 / CCUG 55852 / LMG 23827 / z3032)</name>
    <dbReference type="NCBI Taxonomy" id="693216"/>
    <lineage>
        <taxon>Bacteria</taxon>
        <taxon>Pseudomonadati</taxon>
        <taxon>Pseudomonadota</taxon>
        <taxon>Gammaproteobacteria</taxon>
        <taxon>Enterobacterales</taxon>
        <taxon>Enterobacteriaceae</taxon>
        <taxon>Cronobacter</taxon>
    </lineage>
</organism>
<proteinExistence type="predicted"/>
<reference evidence="1 2" key="1">
    <citation type="journal article" date="2010" name="J. Bacteriol.">
        <title>Complete Genome Sequence of Cronobacter turicensis LMG 23827, a foodborne pathogen causing deaths in neonates.</title>
        <authorList>
            <person name="Stephan R."/>
            <person name="Lehner A."/>
            <person name="Tischler P."/>
            <person name="Rattei T."/>
        </authorList>
    </citation>
    <scope>NUCLEOTIDE SEQUENCE [LARGE SCALE GENOMIC DNA]</scope>
    <source>
        <strain evidence="2">DSM 18703 / CCUG 55852 / LMG 23827 / z3032</strain>
    </source>
</reference>
<name>C9XZ53_CROTZ</name>
<evidence type="ECO:0000313" key="1">
    <source>
        <dbReference type="EMBL" id="CBA33319.1"/>
    </source>
</evidence>
<keyword evidence="2" id="KW-1185">Reference proteome</keyword>
<dbReference type="PATRIC" id="fig|693216.3.peg.3174"/>
<protein>
    <submittedName>
        <fullName evidence="1">Uncharacterized protein</fullName>
    </submittedName>
</protein>
<dbReference type="HOGENOM" id="CLU_3222052_0_0_6"/>
<dbReference type="EMBL" id="FN543093">
    <property type="protein sequence ID" value="CBA33319.1"/>
    <property type="molecule type" value="Genomic_DNA"/>
</dbReference>
<reference evidence="2" key="2">
    <citation type="journal article" date="2011" name="J. Bacteriol.">
        <title>Complete genome sequence of Cronobacter turicensis LMG 23827, a food-borne pathogen causing deaths in neonates.</title>
        <authorList>
            <person name="Stephan R."/>
            <person name="Lehner A."/>
            <person name="Tischler P."/>
            <person name="Rattei T."/>
        </authorList>
    </citation>
    <scope>NUCLEOTIDE SEQUENCE [LARGE SCALE GENOMIC DNA]</scope>
    <source>
        <strain evidence="2">DSM 18703 / CCUG 55852 / LMG 23827 / z3032</strain>
    </source>
</reference>
<sequence>MCCFTRFLQENNNHFIPLYLPHLPSVSGFSPINSGVTPKASVMI</sequence>